<reference evidence="1" key="1">
    <citation type="journal article" date="2020" name="Nat. Commun.">
        <title>Large-scale genome sequencing of mycorrhizal fungi provides insights into the early evolution of symbiotic traits.</title>
        <authorList>
            <person name="Miyauchi S."/>
            <person name="Kiss E."/>
            <person name="Kuo A."/>
            <person name="Drula E."/>
            <person name="Kohler A."/>
            <person name="Sanchez-Garcia M."/>
            <person name="Morin E."/>
            <person name="Andreopoulos B."/>
            <person name="Barry K.W."/>
            <person name="Bonito G."/>
            <person name="Buee M."/>
            <person name="Carver A."/>
            <person name="Chen C."/>
            <person name="Cichocki N."/>
            <person name="Clum A."/>
            <person name="Culley D."/>
            <person name="Crous P.W."/>
            <person name="Fauchery L."/>
            <person name="Girlanda M."/>
            <person name="Hayes R.D."/>
            <person name="Keri Z."/>
            <person name="LaButti K."/>
            <person name="Lipzen A."/>
            <person name="Lombard V."/>
            <person name="Magnuson J."/>
            <person name="Maillard F."/>
            <person name="Murat C."/>
            <person name="Nolan M."/>
            <person name="Ohm R.A."/>
            <person name="Pangilinan J."/>
            <person name="Pereira M.F."/>
            <person name="Perotto S."/>
            <person name="Peter M."/>
            <person name="Pfister S."/>
            <person name="Riley R."/>
            <person name="Sitrit Y."/>
            <person name="Stielow J.B."/>
            <person name="Szollosi G."/>
            <person name="Zifcakova L."/>
            <person name="Stursova M."/>
            <person name="Spatafora J.W."/>
            <person name="Tedersoo L."/>
            <person name="Vaario L.M."/>
            <person name="Yamada A."/>
            <person name="Yan M."/>
            <person name="Wang P."/>
            <person name="Xu J."/>
            <person name="Bruns T."/>
            <person name="Baldrian P."/>
            <person name="Vilgalys R."/>
            <person name="Dunand C."/>
            <person name="Henrissat B."/>
            <person name="Grigoriev I.V."/>
            <person name="Hibbett D."/>
            <person name="Nagy L.G."/>
            <person name="Martin F.M."/>
        </authorList>
    </citation>
    <scope>NUCLEOTIDE SEQUENCE</scope>
    <source>
        <strain evidence="1">UH-Tt-Lm1</strain>
    </source>
</reference>
<organism evidence="1 2">
    <name type="scientific">Thelephora terrestris</name>
    <dbReference type="NCBI Taxonomy" id="56493"/>
    <lineage>
        <taxon>Eukaryota</taxon>
        <taxon>Fungi</taxon>
        <taxon>Dikarya</taxon>
        <taxon>Basidiomycota</taxon>
        <taxon>Agaricomycotina</taxon>
        <taxon>Agaricomycetes</taxon>
        <taxon>Thelephorales</taxon>
        <taxon>Thelephoraceae</taxon>
        <taxon>Thelephora</taxon>
    </lineage>
</organism>
<keyword evidence="2" id="KW-1185">Reference proteome</keyword>
<reference evidence="1" key="2">
    <citation type="submission" date="2020-11" db="EMBL/GenBank/DDBJ databases">
        <authorList>
            <consortium name="DOE Joint Genome Institute"/>
            <person name="Kuo A."/>
            <person name="Miyauchi S."/>
            <person name="Kiss E."/>
            <person name="Drula E."/>
            <person name="Kohler A."/>
            <person name="Sanchez-Garcia M."/>
            <person name="Andreopoulos B."/>
            <person name="Barry K.W."/>
            <person name="Bonito G."/>
            <person name="Buee M."/>
            <person name="Carver A."/>
            <person name="Chen C."/>
            <person name="Cichocki N."/>
            <person name="Clum A."/>
            <person name="Culley D."/>
            <person name="Crous P.W."/>
            <person name="Fauchery L."/>
            <person name="Girlanda M."/>
            <person name="Hayes R."/>
            <person name="Keri Z."/>
            <person name="Labutti K."/>
            <person name="Lipzen A."/>
            <person name="Lombard V."/>
            <person name="Magnuson J."/>
            <person name="Maillard F."/>
            <person name="Morin E."/>
            <person name="Murat C."/>
            <person name="Nolan M."/>
            <person name="Ohm R."/>
            <person name="Pangilinan J."/>
            <person name="Pereira M."/>
            <person name="Perotto S."/>
            <person name="Peter M."/>
            <person name="Riley R."/>
            <person name="Sitrit Y."/>
            <person name="Stielow B."/>
            <person name="Szollosi G."/>
            <person name="Zifcakova L."/>
            <person name="Stursova M."/>
            <person name="Spatafora J.W."/>
            <person name="Tedersoo L."/>
            <person name="Vaario L.-M."/>
            <person name="Yamada A."/>
            <person name="Yan M."/>
            <person name="Wang P."/>
            <person name="Xu J."/>
            <person name="Bruns T."/>
            <person name="Baldrian P."/>
            <person name="Vilgalys R."/>
            <person name="Henrissat B."/>
            <person name="Grigoriev I.V."/>
            <person name="Hibbett D."/>
            <person name="Nagy L.G."/>
            <person name="Martin F.M."/>
        </authorList>
    </citation>
    <scope>NUCLEOTIDE SEQUENCE</scope>
    <source>
        <strain evidence="1">UH-Tt-Lm1</strain>
    </source>
</reference>
<dbReference type="EMBL" id="WIUZ02000008">
    <property type="protein sequence ID" value="KAF9784363.1"/>
    <property type="molecule type" value="Genomic_DNA"/>
</dbReference>
<proteinExistence type="predicted"/>
<comment type="caution">
    <text evidence="1">The sequence shown here is derived from an EMBL/GenBank/DDBJ whole genome shotgun (WGS) entry which is preliminary data.</text>
</comment>
<protein>
    <submittedName>
        <fullName evidence="1">Uncharacterized protein</fullName>
    </submittedName>
</protein>
<dbReference type="AlphaFoldDB" id="A0A9P6HD42"/>
<sequence>MGMKPVEDVFSSASALLSTIRFLARVASSPLVSSSLNLLSPSSMAAGIDHSHVQFFWHSLRSLHHSKCLCCDGQDIKFPAHSSVQKINDQAREEIENWNSGALSSRLRWRGQHAAWCAPATKLHE</sequence>
<dbReference type="Proteomes" id="UP000736335">
    <property type="component" value="Unassembled WGS sequence"/>
</dbReference>
<accession>A0A9P6HD42</accession>
<evidence type="ECO:0000313" key="1">
    <source>
        <dbReference type="EMBL" id="KAF9784363.1"/>
    </source>
</evidence>
<name>A0A9P6HD42_9AGAM</name>
<gene>
    <name evidence="1" type="ORF">BJ322DRAFT_844289</name>
</gene>
<evidence type="ECO:0000313" key="2">
    <source>
        <dbReference type="Proteomes" id="UP000736335"/>
    </source>
</evidence>